<dbReference type="PANTHER" id="PTHR42850:SF4">
    <property type="entry name" value="ZINC-DEPENDENT ENDOPOLYPHOSPHATASE"/>
    <property type="match status" value="1"/>
</dbReference>
<dbReference type="InterPro" id="IPR029052">
    <property type="entry name" value="Metallo-depent_PP-like"/>
</dbReference>
<organism evidence="2 3">
    <name type="scientific">Limosilactobacillus alvi</name>
    <dbReference type="NCBI Taxonomy" id="990412"/>
    <lineage>
        <taxon>Bacteria</taxon>
        <taxon>Bacillati</taxon>
        <taxon>Bacillota</taxon>
        <taxon>Bacilli</taxon>
        <taxon>Lactobacillales</taxon>
        <taxon>Lactobacillaceae</taxon>
        <taxon>Limosilactobacillus</taxon>
    </lineage>
</organism>
<evidence type="ECO:0000313" key="2">
    <source>
        <dbReference type="EMBL" id="MBM6754097.1"/>
    </source>
</evidence>
<dbReference type="EMBL" id="JACJJQ010000018">
    <property type="protein sequence ID" value="MBM6754097.1"/>
    <property type="molecule type" value="Genomic_DNA"/>
</dbReference>
<dbReference type="RefSeq" id="WP_204776463.1">
    <property type="nucleotide sequence ID" value="NZ_JACJJQ010000018.1"/>
</dbReference>
<dbReference type="Proteomes" id="UP000776629">
    <property type="component" value="Unassembled WGS sequence"/>
</dbReference>
<evidence type="ECO:0000313" key="3">
    <source>
        <dbReference type="Proteomes" id="UP000776629"/>
    </source>
</evidence>
<dbReference type="Pfam" id="PF00149">
    <property type="entry name" value="Metallophos"/>
    <property type="match status" value="1"/>
</dbReference>
<gene>
    <name evidence="2" type="ORF">H5993_04890</name>
</gene>
<comment type="caution">
    <text evidence="2">The sequence shown here is derived from an EMBL/GenBank/DDBJ whole genome shotgun (WGS) entry which is preliminary data.</text>
</comment>
<reference evidence="2 3" key="1">
    <citation type="journal article" date="2021" name="Sci. Rep.">
        <title>The distribution of antibiotic resistance genes in chicken gut microbiota commensals.</title>
        <authorList>
            <person name="Juricova H."/>
            <person name="Matiasovicova J."/>
            <person name="Kubasova T."/>
            <person name="Cejkova D."/>
            <person name="Rychlik I."/>
        </authorList>
    </citation>
    <scope>NUCLEOTIDE SEQUENCE [LARGE SCALE GENOMIC DNA]</scope>
    <source>
        <strain evidence="2 3">An810</strain>
    </source>
</reference>
<dbReference type="SUPFAM" id="SSF56300">
    <property type="entry name" value="Metallo-dependent phosphatases"/>
    <property type="match status" value="1"/>
</dbReference>
<dbReference type="PANTHER" id="PTHR42850">
    <property type="entry name" value="METALLOPHOSPHOESTERASE"/>
    <property type="match status" value="1"/>
</dbReference>
<keyword evidence="3" id="KW-1185">Reference proteome</keyword>
<evidence type="ECO:0000259" key="1">
    <source>
        <dbReference type="Pfam" id="PF00149"/>
    </source>
</evidence>
<protein>
    <submittedName>
        <fullName evidence="2">Metallophosphoesterase</fullName>
    </submittedName>
</protein>
<sequence>MEYIFASDPHGTGQPWIELVKAAEKKYPQAKIIFGGDYIDRRKFSQETIKFVKNQEAQRDAIVLIGNHEALMFDFVEKGDQTWLLNQNKVTVKSLLGRHYPTEQLRKKLAANPLYRYLFQHVNRLVYATNHLIFVHAGVPLDGQAGSREYDLWAREEYWYGESHHNQLSQIFAHNQTGKTIVVGHTPTCLIRGVLDGDVPAGQPEIIGYQEGPTNDCPVVKVQYAGEPARYFTDGGCQPQVPQNNGNVCVFAEDGSLIEVFN</sequence>
<accession>A0ABS2ENM7</accession>
<name>A0ABS2ENM7_9LACO</name>
<feature type="domain" description="Calcineurin-like phosphoesterase" evidence="1">
    <location>
        <begin position="4"/>
        <end position="187"/>
    </location>
</feature>
<dbReference type="InterPro" id="IPR050126">
    <property type="entry name" value="Ap4A_hydrolase"/>
</dbReference>
<dbReference type="InterPro" id="IPR004843">
    <property type="entry name" value="Calcineurin-like_PHP"/>
</dbReference>
<dbReference type="Gene3D" id="3.60.21.10">
    <property type="match status" value="1"/>
</dbReference>
<proteinExistence type="predicted"/>